<evidence type="ECO:0000256" key="6">
    <source>
        <dbReference type="ARBA" id="ARBA00022777"/>
    </source>
</evidence>
<dbReference type="SMART" id="SM00388">
    <property type="entry name" value="HisKA"/>
    <property type="match status" value="1"/>
</dbReference>
<proteinExistence type="predicted"/>
<dbReference type="Gene3D" id="1.10.287.130">
    <property type="match status" value="1"/>
</dbReference>
<keyword evidence="10" id="KW-1185">Reference proteome</keyword>
<dbReference type="Proteomes" id="UP001198151">
    <property type="component" value="Unassembled WGS sequence"/>
</dbReference>
<dbReference type="Gene3D" id="3.30.565.10">
    <property type="entry name" value="Histidine kinase-like ATPase, C-terminal domain"/>
    <property type="match status" value="1"/>
</dbReference>
<keyword evidence="6 9" id="KW-0418">Kinase</keyword>
<feature type="domain" description="Histidine kinase" evidence="8">
    <location>
        <begin position="88"/>
        <end position="301"/>
    </location>
</feature>
<dbReference type="CDD" id="cd00075">
    <property type="entry name" value="HATPase"/>
    <property type="match status" value="1"/>
</dbReference>
<gene>
    <name evidence="9" type="ORF">LKD70_02790</name>
</gene>
<accession>A0ABS8FTK3</accession>
<evidence type="ECO:0000256" key="5">
    <source>
        <dbReference type="ARBA" id="ARBA00022679"/>
    </source>
</evidence>
<sequence length="307" mass="35300">MLIWAVAATAAAVVFALIWIIYRRQVKKTCLQLAFLKEQKTNMRLTADLPFPELNELTDGVNSVLDLSREMRQEAQKNETDLKETITNLSHDIRTPLTSLDGYFQLLIQSESEEERLRYIEIIKARIGSLKEMLEELFTYTKLQDAEYELETECVDFGKCVYDTVFSFYDEFQKKGIEPEIDFCDGHLMVAGNEEAVRRSVQNLIRNALVHGQSRIRLALSEREGCAIFRCANDTEHPEEIDPDQVFRRFYKADSARTHTSTGLGLSIAKGLVERMGGEIRAWMEEDVFSVEIRIRLSDSAENGYMQ</sequence>
<dbReference type="InterPro" id="IPR050351">
    <property type="entry name" value="BphY/WalK/GraS-like"/>
</dbReference>
<evidence type="ECO:0000259" key="8">
    <source>
        <dbReference type="PROSITE" id="PS50109"/>
    </source>
</evidence>
<dbReference type="GO" id="GO:0016301">
    <property type="term" value="F:kinase activity"/>
    <property type="evidence" value="ECO:0007669"/>
    <property type="project" value="UniProtKB-KW"/>
</dbReference>
<dbReference type="InterPro" id="IPR008358">
    <property type="entry name" value="Sig_transdc_His_kin/Pase_MprB"/>
</dbReference>
<dbReference type="RefSeq" id="WP_227706527.1">
    <property type="nucleotide sequence ID" value="NZ_JAJEQX010000003.1"/>
</dbReference>
<keyword evidence="7" id="KW-0902">Two-component regulatory system</keyword>
<evidence type="ECO:0000256" key="4">
    <source>
        <dbReference type="ARBA" id="ARBA00022553"/>
    </source>
</evidence>
<dbReference type="InterPro" id="IPR036890">
    <property type="entry name" value="HATPase_C_sf"/>
</dbReference>
<dbReference type="PROSITE" id="PS50109">
    <property type="entry name" value="HIS_KIN"/>
    <property type="match status" value="1"/>
</dbReference>
<dbReference type="InterPro" id="IPR003661">
    <property type="entry name" value="HisK_dim/P_dom"/>
</dbReference>
<dbReference type="SMART" id="SM00387">
    <property type="entry name" value="HATPase_c"/>
    <property type="match status" value="1"/>
</dbReference>
<dbReference type="InterPro" id="IPR036097">
    <property type="entry name" value="HisK_dim/P_sf"/>
</dbReference>
<evidence type="ECO:0000256" key="3">
    <source>
        <dbReference type="ARBA" id="ARBA00012438"/>
    </source>
</evidence>
<comment type="catalytic activity">
    <reaction evidence="1">
        <text>ATP + protein L-histidine = ADP + protein N-phospho-L-histidine.</text>
        <dbReference type="EC" id="2.7.13.3"/>
    </reaction>
</comment>
<reference evidence="9 10" key="1">
    <citation type="submission" date="2021-10" db="EMBL/GenBank/DDBJ databases">
        <title>Anaerobic single-cell dispensing facilitates the cultivation of human gut bacteria.</title>
        <authorList>
            <person name="Afrizal A."/>
        </authorList>
    </citation>
    <scope>NUCLEOTIDE SEQUENCE [LARGE SCALE GENOMIC DNA]</scope>
    <source>
        <strain evidence="9 10">CLA-AA-H200</strain>
    </source>
</reference>
<dbReference type="InterPro" id="IPR005467">
    <property type="entry name" value="His_kinase_dom"/>
</dbReference>
<dbReference type="PANTHER" id="PTHR45453">
    <property type="entry name" value="PHOSPHATE REGULON SENSOR PROTEIN PHOR"/>
    <property type="match status" value="1"/>
</dbReference>
<keyword evidence="5" id="KW-0808">Transferase</keyword>
<comment type="caution">
    <text evidence="9">The sequence shown here is derived from an EMBL/GenBank/DDBJ whole genome shotgun (WGS) entry which is preliminary data.</text>
</comment>
<protein>
    <recommendedName>
        <fullName evidence="3">histidine kinase</fullName>
        <ecNumber evidence="3">2.7.13.3</ecNumber>
    </recommendedName>
</protein>
<evidence type="ECO:0000256" key="1">
    <source>
        <dbReference type="ARBA" id="ARBA00000085"/>
    </source>
</evidence>
<evidence type="ECO:0000256" key="7">
    <source>
        <dbReference type="ARBA" id="ARBA00023012"/>
    </source>
</evidence>
<dbReference type="Pfam" id="PF00512">
    <property type="entry name" value="HisKA"/>
    <property type="match status" value="1"/>
</dbReference>
<dbReference type="EMBL" id="JAJEQX010000003">
    <property type="protein sequence ID" value="MCC2253377.1"/>
    <property type="molecule type" value="Genomic_DNA"/>
</dbReference>
<dbReference type="PRINTS" id="PR01780">
    <property type="entry name" value="LANTIREGPROT"/>
</dbReference>
<dbReference type="CDD" id="cd00082">
    <property type="entry name" value="HisKA"/>
    <property type="match status" value="1"/>
</dbReference>
<dbReference type="SUPFAM" id="SSF47384">
    <property type="entry name" value="Homodimeric domain of signal transducing histidine kinase"/>
    <property type="match status" value="1"/>
</dbReference>
<evidence type="ECO:0000313" key="10">
    <source>
        <dbReference type="Proteomes" id="UP001198151"/>
    </source>
</evidence>
<organism evidence="9 10">
    <name type="scientific">Ruminococcus turbiniformis</name>
    <dbReference type="NCBI Taxonomy" id="2881258"/>
    <lineage>
        <taxon>Bacteria</taxon>
        <taxon>Bacillati</taxon>
        <taxon>Bacillota</taxon>
        <taxon>Clostridia</taxon>
        <taxon>Eubacteriales</taxon>
        <taxon>Oscillospiraceae</taxon>
        <taxon>Ruminococcus</taxon>
    </lineage>
</organism>
<keyword evidence="4" id="KW-0597">Phosphoprotein</keyword>
<evidence type="ECO:0000313" key="9">
    <source>
        <dbReference type="EMBL" id="MCC2253377.1"/>
    </source>
</evidence>
<dbReference type="EC" id="2.7.13.3" evidence="3"/>
<dbReference type="InterPro" id="IPR003594">
    <property type="entry name" value="HATPase_dom"/>
</dbReference>
<dbReference type="PANTHER" id="PTHR45453:SF1">
    <property type="entry name" value="PHOSPHATE REGULON SENSOR PROTEIN PHOR"/>
    <property type="match status" value="1"/>
</dbReference>
<evidence type="ECO:0000256" key="2">
    <source>
        <dbReference type="ARBA" id="ARBA00004370"/>
    </source>
</evidence>
<dbReference type="SUPFAM" id="SSF55874">
    <property type="entry name" value="ATPase domain of HSP90 chaperone/DNA topoisomerase II/histidine kinase"/>
    <property type="match status" value="1"/>
</dbReference>
<comment type="subcellular location">
    <subcellularLocation>
        <location evidence="2">Membrane</location>
    </subcellularLocation>
</comment>
<dbReference type="Pfam" id="PF02518">
    <property type="entry name" value="HATPase_c"/>
    <property type="match status" value="1"/>
</dbReference>
<name>A0ABS8FTK3_9FIRM</name>